<sequence>MNINKNIPFSIKRLFWDVNKEKLNTNLHKKNIIERILNYGVLADWKWLSSVYNKKEILETINSKDKFNRKNIRQGASHLASILFK</sequence>
<evidence type="ECO:0000313" key="3">
    <source>
        <dbReference type="Proteomes" id="UP000185769"/>
    </source>
</evidence>
<name>A0A1J4V4F0_9BACT</name>
<proteinExistence type="predicted"/>
<dbReference type="Proteomes" id="UP000185769">
    <property type="component" value="Unassembled WGS sequence"/>
</dbReference>
<dbReference type="AlphaFoldDB" id="A0A1J4V4F0"/>
<evidence type="ECO:0000313" key="2">
    <source>
        <dbReference type="EMBL" id="OIO29175.1"/>
    </source>
</evidence>
<organism evidence="2 3">
    <name type="scientific">Candidatus Nomurabacteria bacterium CG1_02_31_12</name>
    <dbReference type="NCBI Taxonomy" id="1805280"/>
    <lineage>
        <taxon>Bacteria</taxon>
        <taxon>Candidatus Nomuraibacteriota</taxon>
    </lineage>
</organism>
<evidence type="ECO:0000259" key="1">
    <source>
        <dbReference type="Pfam" id="PF21956"/>
    </source>
</evidence>
<dbReference type="InterPro" id="IPR053830">
    <property type="entry name" value="DUF6922"/>
</dbReference>
<gene>
    <name evidence="2" type="ORF">AUJ22_01895</name>
</gene>
<accession>A0A1J4V4F0</accession>
<dbReference type="EMBL" id="MNVM01000032">
    <property type="protein sequence ID" value="OIO29175.1"/>
    <property type="molecule type" value="Genomic_DNA"/>
</dbReference>
<protein>
    <recommendedName>
        <fullName evidence="1">DUF6922 domain-containing protein</fullName>
    </recommendedName>
</protein>
<reference evidence="2 3" key="1">
    <citation type="journal article" date="2016" name="Environ. Microbiol.">
        <title>Genomic resolution of a cold subsurface aquifer community provides metabolic insights for novel microbes adapted to high CO concentrations.</title>
        <authorList>
            <person name="Probst A.J."/>
            <person name="Castelle C.J."/>
            <person name="Singh A."/>
            <person name="Brown C.T."/>
            <person name="Anantharaman K."/>
            <person name="Sharon I."/>
            <person name="Hug L.A."/>
            <person name="Burstein D."/>
            <person name="Emerson J.B."/>
            <person name="Thomas B.C."/>
            <person name="Banfield J.F."/>
        </authorList>
    </citation>
    <scope>NUCLEOTIDE SEQUENCE [LARGE SCALE GENOMIC DNA]</scope>
    <source>
        <strain evidence="2">CG1_02_31_12</strain>
    </source>
</reference>
<comment type="caution">
    <text evidence="2">The sequence shown here is derived from an EMBL/GenBank/DDBJ whole genome shotgun (WGS) entry which is preliminary data.</text>
</comment>
<dbReference type="STRING" id="1805280.AUJ22_01895"/>
<dbReference type="Pfam" id="PF21956">
    <property type="entry name" value="DUF6922"/>
    <property type="match status" value="1"/>
</dbReference>
<feature type="domain" description="DUF6922" evidence="1">
    <location>
        <begin position="12"/>
        <end position="61"/>
    </location>
</feature>